<protein>
    <submittedName>
        <fullName evidence="2">VOC family protein</fullName>
    </submittedName>
</protein>
<organism evidence="2 3">
    <name type="scientific">Polaromonas aquatica</name>
    <dbReference type="NCBI Taxonomy" id="332657"/>
    <lineage>
        <taxon>Bacteria</taxon>
        <taxon>Pseudomonadati</taxon>
        <taxon>Pseudomonadota</taxon>
        <taxon>Betaproteobacteria</taxon>
        <taxon>Burkholderiales</taxon>
        <taxon>Comamonadaceae</taxon>
        <taxon>Polaromonas</taxon>
    </lineage>
</organism>
<dbReference type="EMBL" id="JBHSRS010000084">
    <property type="protein sequence ID" value="MFC6283773.1"/>
    <property type="molecule type" value="Genomic_DNA"/>
</dbReference>
<dbReference type="Pfam" id="PF00903">
    <property type="entry name" value="Glyoxalase"/>
    <property type="match status" value="1"/>
</dbReference>
<feature type="domain" description="VOC" evidence="1">
    <location>
        <begin position="7"/>
        <end position="116"/>
    </location>
</feature>
<dbReference type="SUPFAM" id="SSF54593">
    <property type="entry name" value="Glyoxalase/Bleomycin resistance protein/Dihydroxybiphenyl dioxygenase"/>
    <property type="match status" value="1"/>
</dbReference>
<evidence type="ECO:0000313" key="2">
    <source>
        <dbReference type="EMBL" id="MFC6283773.1"/>
    </source>
</evidence>
<evidence type="ECO:0000313" key="3">
    <source>
        <dbReference type="Proteomes" id="UP001596270"/>
    </source>
</evidence>
<keyword evidence="3" id="KW-1185">Reference proteome</keyword>
<comment type="caution">
    <text evidence="2">The sequence shown here is derived from an EMBL/GenBank/DDBJ whole genome shotgun (WGS) entry which is preliminary data.</text>
</comment>
<dbReference type="PROSITE" id="PS51819">
    <property type="entry name" value="VOC"/>
    <property type="match status" value="1"/>
</dbReference>
<dbReference type="InterPro" id="IPR037523">
    <property type="entry name" value="VOC_core"/>
</dbReference>
<dbReference type="InterPro" id="IPR004360">
    <property type="entry name" value="Glyas_Fos-R_dOase_dom"/>
</dbReference>
<dbReference type="RefSeq" id="WP_377414534.1">
    <property type="nucleotide sequence ID" value="NZ_JBHSRS010000084.1"/>
</dbReference>
<evidence type="ECO:0000259" key="1">
    <source>
        <dbReference type="PROSITE" id="PS51819"/>
    </source>
</evidence>
<accession>A0ABW1U2E8</accession>
<dbReference type="InterPro" id="IPR029068">
    <property type="entry name" value="Glyas_Bleomycin-R_OHBP_Dase"/>
</dbReference>
<sequence>MIEVLCARTPAVLHSPELKRALAFYRDAWGFAVRQQVPGVLAILTRESVTVQLWQRRGDMAAQTFACRLLVDNIELWQLALQSAPGQAAQALTEEPWGTEFGLSDCDGNRLLLVQSAPHKLGRKARI</sequence>
<gene>
    <name evidence="2" type="ORF">ACFQND_21300</name>
</gene>
<dbReference type="Gene3D" id="3.10.180.10">
    <property type="entry name" value="2,3-Dihydroxybiphenyl 1,2-Dioxygenase, domain 1"/>
    <property type="match status" value="1"/>
</dbReference>
<proteinExistence type="predicted"/>
<reference evidence="3" key="1">
    <citation type="journal article" date="2019" name="Int. J. Syst. Evol. Microbiol.">
        <title>The Global Catalogue of Microorganisms (GCM) 10K type strain sequencing project: providing services to taxonomists for standard genome sequencing and annotation.</title>
        <authorList>
            <consortium name="The Broad Institute Genomics Platform"/>
            <consortium name="The Broad Institute Genome Sequencing Center for Infectious Disease"/>
            <person name="Wu L."/>
            <person name="Ma J."/>
        </authorList>
    </citation>
    <scope>NUCLEOTIDE SEQUENCE [LARGE SCALE GENOMIC DNA]</scope>
    <source>
        <strain evidence="3">CCUG 39402</strain>
    </source>
</reference>
<dbReference type="Proteomes" id="UP001596270">
    <property type="component" value="Unassembled WGS sequence"/>
</dbReference>
<name>A0ABW1U2E8_9BURK</name>